<dbReference type="Gene3D" id="2.40.30.10">
    <property type="entry name" value="Translation factors"/>
    <property type="match status" value="1"/>
</dbReference>
<dbReference type="PROSITE" id="PS51384">
    <property type="entry name" value="FAD_FR"/>
    <property type="match status" value="1"/>
</dbReference>
<dbReference type="InterPro" id="IPR007037">
    <property type="entry name" value="SIP_rossman_dom"/>
</dbReference>
<dbReference type="EMBL" id="FOWC01000018">
    <property type="protein sequence ID" value="SFQ66285.1"/>
    <property type="molecule type" value="Genomic_DNA"/>
</dbReference>
<dbReference type="CDD" id="cd06193">
    <property type="entry name" value="siderophore_interacting"/>
    <property type="match status" value="1"/>
</dbReference>
<reference evidence="2 3" key="1">
    <citation type="submission" date="2016-10" db="EMBL/GenBank/DDBJ databases">
        <authorList>
            <person name="de Groot N.N."/>
        </authorList>
    </citation>
    <scope>NUCLEOTIDE SEQUENCE [LARGE SCALE GENOMIC DNA]</scope>
    <source>
        <strain evidence="2 3">DSM 44637</strain>
    </source>
</reference>
<evidence type="ECO:0000259" key="1">
    <source>
        <dbReference type="PROSITE" id="PS51384"/>
    </source>
</evidence>
<evidence type="ECO:0000313" key="3">
    <source>
        <dbReference type="Proteomes" id="UP000199137"/>
    </source>
</evidence>
<name>A0A1I6AC91_9PSEU</name>
<dbReference type="Pfam" id="PF04954">
    <property type="entry name" value="SIP"/>
    <property type="match status" value="1"/>
</dbReference>
<accession>A0A1I6AC91</accession>
<gene>
    <name evidence="2" type="ORF">SAMN05421854_11883</name>
</gene>
<organism evidence="2 3">
    <name type="scientific">Amycolatopsis rubida</name>
    <dbReference type="NCBI Taxonomy" id="112413"/>
    <lineage>
        <taxon>Bacteria</taxon>
        <taxon>Bacillati</taxon>
        <taxon>Actinomycetota</taxon>
        <taxon>Actinomycetes</taxon>
        <taxon>Pseudonocardiales</taxon>
        <taxon>Pseudonocardiaceae</taxon>
        <taxon>Amycolatopsis</taxon>
    </lineage>
</organism>
<dbReference type="AlphaFoldDB" id="A0A1I6AC91"/>
<dbReference type="Pfam" id="PF08021">
    <property type="entry name" value="FAD_binding_9"/>
    <property type="match status" value="1"/>
</dbReference>
<dbReference type="OrthoDB" id="3291337at2"/>
<dbReference type="InterPro" id="IPR039261">
    <property type="entry name" value="FNR_nucleotide-bd"/>
</dbReference>
<feature type="domain" description="FAD-binding FR-type" evidence="1">
    <location>
        <begin position="4"/>
        <end position="139"/>
    </location>
</feature>
<dbReference type="STRING" id="112413.SAMN05421854_11883"/>
<dbReference type="RefSeq" id="WP_093576718.1">
    <property type="nucleotide sequence ID" value="NZ_FOWC01000018.1"/>
</dbReference>
<dbReference type="Gene3D" id="3.40.50.80">
    <property type="entry name" value="Nucleotide-binding domain of ferredoxin-NADP reductase (FNR) module"/>
    <property type="match status" value="1"/>
</dbReference>
<dbReference type="PANTHER" id="PTHR30157">
    <property type="entry name" value="FERRIC REDUCTASE, NADPH-DEPENDENT"/>
    <property type="match status" value="1"/>
</dbReference>
<dbReference type="Proteomes" id="UP000199137">
    <property type="component" value="Unassembled WGS sequence"/>
</dbReference>
<evidence type="ECO:0000313" key="2">
    <source>
        <dbReference type="EMBL" id="SFQ66285.1"/>
    </source>
</evidence>
<dbReference type="SUPFAM" id="SSF63380">
    <property type="entry name" value="Riboflavin synthase domain-like"/>
    <property type="match status" value="1"/>
</dbReference>
<dbReference type="PANTHER" id="PTHR30157:SF0">
    <property type="entry name" value="NADPH-DEPENDENT FERRIC-CHELATE REDUCTASE"/>
    <property type="match status" value="1"/>
</dbReference>
<dbReference type="InterPro" id="IPR017927">
    <property type="entry name" value="FAD-bd_FR_type"/>
</dbReference>
<proteinExistence type="predicted"/>
<dbReference type="InterPro" id="IPR039374">
    <property type="entry name" value="SIP_fam"/>
</dbReference>
<dbReference type="InterPro" id="IPR017938">
    <property type="entry name" value="Riboflavin_synthase-like_b-brl"/>
</dbReference>
<protein>
    <submittedName>
        <fullName evidence="2">NADPH-dependent ferric siderophore reductase, contains FAD-binding and SIP domains</fullName>
    </submittedName>
</protein>
<dbReference type="GO" id="GO:0016491">
    <property type="term" value="F:oxidoreductase activity"/>
    <property type="evidence" value="ECO:0007669"/>
    <property type="project" value="InterPro"/>
</dbReference>
<sequence>MSVLTYHPGRVTAVRRVTPHMARVTFDCPGLAAAGPAAPDAYVKVFFPLPGHEEPHLPPAEMGEDDVLSWYRRYLAMPDDVRPPMRTYTVRAARPESGEVDVDFVLHEESGGPASTWAGQAEVGGRVAFLGPHGLYDVPDGTTWQLLVGDETALPAIGGILERLPQSARASVYVEIPDRAERQTFETNGAVEVHWVVRGARTHGEALVDAVRAAELPNGTPYAWVSGEAGVVKLVRRHLLRERGFDKTAICFTGYWRQGLSEEAAGRQQAEAS</sequence>
<dbReference type="InterPro" id="IPR013113">
    <property type="entry name" value="SIP_FAD-bd"/>
</dbReference>